<feature type="domain" description="Immunity MXAN-0049 protein" evidence="1">
    <location>
        <begin position="117"/>
        <end position="212"/>
    </location>
</feature>
<dbReference type="Proteomes" id="UP000030004">
    <property type="component" value="Unassembled WGS sequence"/>
</dbReference>
<name>A0A0A0EB50_9RHOB</name>
<evidence type="ECO:0000259" key="1">
    <source>
        <dbReference type="Pfam" id="PF07791"/>
    </source>
</evidence>
<dbReference type="OrthoDB" id="7831909at2"/>
<dbReference type="InterPro" id="IPR012433">
    <property type="entry name" value="Imm11"/>
</dbReference>
<gene>
    <name evidence="2" type="ORF">ATO9_17585</name>
</gene>
<keyword evidence="3" id="KW-1185">Reference proteome</keyword>
<accession>A0A0A0EB50</accession>
<dbReference type="AlphaFoldDB" id="A0A0A0EB50"/>
<protein>
    <recommendedName>
        <fullName evidence="1">Immunity MXAN-0049 protein domain-containing protein</fullName>
    </recommendedName>
</protein>
<reference evidence="2 3" key="1">
    <citation type="journal article" date="2015" name="Antonie Van Leeuwenhoek">
        <title>Pseudooceanicola atlanticus gen. nov. sp. nov., isolated from surface seawater of the Atlantic Ocean and reclassification of Oceanicola batsensis, Oceanicola marinus, Oceanicola nitratireducens, Oceanicola nanhaiensis, Oceanicola antarcticus and Oceanicola flagellatus, as Pseudooceanicola batsensis comb. nov., Pseudooceanicola marinus comb. nov., Pseudooceanicola nitratireducens comb. nov., Pseudooceanicola nanhaiensis comb. nov., Pseudooceanicola antarcticus comb. nov., and Pseudooceanicola flagellatus comb. nov.</title>
        <authorList>
            <person name="Lai Q."/>
            <person name="Li G."/>
            <person name="Liu X."/>
            <person name="Du Y."/>
            <person name="Sun F."/>
            <person name="Shao Z."/>
        </authorList>
    </citation>
    <scope>NUCLEOTIDE SEQUENCE [LARGE SCALE GENOMIC DNA]</scope>
    <source>
        <strain evidence="2 3">22II-s11g</strain>
    </source>
</reference>
<dbReference type="RefSeq" id="WP_043752290.1">
    <property type="nucleotide sequence ID" value="NZ_AQQX01000010.1"/>
</dbReference>
<proteinExistence type="predicted"/>
<organism evidence="2 3">
    <name type="scientific">Pseudooceanicola atlanticus</name>
    <dbReference type="NCBI Taxonomy" id="1461694"/>
    <lineage>
        <taxon>Bacteria</taxon>
        <taxon>Pseudomonadati</taxon>
        <taxon>Pseudomonadota</taxon>
        <taxon>Alphaproteobacteria</taxon>
        <taxon>Rhodobacterales</taxon>
        <taxon>Paracoccaceae</taxon>
        <taxon>Pseudooceanicola</taxon>
    </lineage>
</organism>
<dbReference type="EMBL" id="AQQX01000010">
    <property type="protein sequence ID" value="KGM47445.1"/>
    <property type="molecule type" value="Genomic_DNA"/>
</dbReference>
<comment type="caution">
    <text evidence="2">The sequence shown here is derived from an EMBL/GenBank/DDBJ whole genome shotgun (WGS) entry which is preliminary data.</text>
</comment>
<sequence length="215" mass="24314">MEVYRFSVHPDAVAGAFDWSENKKKRRSKKGAVRWYPTDSDGFPLGPLPDDLKAKMATHWALTGLGNDWLPDFFNSNGPHHFTGLQAVGEKLADIYRMRVGDDLELVPIPNFWSLADEAEIAEPYYLANVFASAETIDLARSEVIEVKNPKLAGAQKYMSASQSNKWVKNVRGFKTDLHVWRDANTSEWFCDEEFKAEMDAASPGNFMFLETAEE</sequence>
<evidence type="ECO:0000313" key="2">
    <source>
        <dbReference type="EMBL" id="KGM47445.1"/>
    </source>
</evidence>
<evidence type="ECO:0000313" key="3">
    <source>
        <dbReference type="Proteomes" id="UP000030004"/>
    </source>
</evidence>
<dbReference type="Pfam" id="PF07791">
    <property type="entry name" value="Imm11"/>
    <property type="match status" value="1"/>
</dbReference>